<evidence type="ECO:0000256" key="4">
    <source>
        <dbReference type="ARBA" id="ARBA00022832"/>
    </source>
</evidence>
<comment type="caution">
    <text evidence="10">The sequence shown here is derived from an EMBL/GenBank/DDBJ whole genome shotgun (WGS) entry which is preliminary data.</text>
</comment>
<keyword evidence="2 8" id="KW-0808">Transferase</keyword>
<keyword evidence="7 8" id="KW-0275">Fatty acid biosynthesis</keyword>
<comment type="catalytic activity">
    <reaction evidence="8">
        <text>apo-[ACP] + CoA = holo-[ACP] + adenosine 3',5'-bisphosphate + H(+)</text>
        <dbReference type="Rhea" id="RHEA:12068"/>
        <dbReference type="Rhea" id="RHEA-COMP:9685"/>
        <dbReference type="Rhea" id="RHEA-COMP:9690"/>
        <dbReference type="ChEBI" id="CHEBI:15378"/>
        <dbReference type="ChEBI" id="CHEBI:29999"/>
        <dbReference type="ChEBI" id="CHEBI:57287"/>
        <dbReference type="ChEBI" id="CHEBI:58343"/>
        <dbReference type="ChEBI" id="CHEBI:64479"/>
        <dbReference type="EC" id="2.7.8.7"/>
    </reaction>
</comment>
<dbReference type="Pfam" id="PF01648">
    <property type="entry name" value="ACPS"/>
    <property type="match status" value="1"/>
</dbReference>
<evidence type="ECO:0000256" key="2">
    <source>
        <dbReference type="ARBA" id="ARBA00022679"/>
    </source>
</evidence>
<dbReference type="InterPro" id="IPR008278">
    <property type="entry name" value="4-PPantetheinyl_Trfase_dom"/>
</dbReference>
<dbReference type="OrthoDB" id="517356at2"/>
<dbReference type="EMBL" id="NGKC01000007">
    <property type="protein sequence ID" value="RSU11811.1"/>
    <property type="molecule type" value="Genomic_DNA"/>
</dbReference>
<feature type="binding site" evidence="8">
    <location>
        <position position="8"/>
    </location>
    <ligand>
        <name>Mg(2+)</name>
        <dbReference type="ChEBI" id="CHEBI:18420"/>
    </ligand>
</feature>
<dbReference type="AlphaFoldDB" id="A0A430AUT4"/>
<dbReference type="InterPro" id="IPR037143">
    <property type="entry name" value="4-PPantetheinyl_Trfase_dom_sf"/>
</dbReference>
<dbReference type="GO" id="GO:0000287">
    <property type="term" value="F:magnesium ion binding"/>
    <property type="evidence" value="ECO:0007669"/>
    <property type="project" value="UniProtKB-UniRule"/>
</dbReference>
<sequence length="118" mass="13187">MIYGIGIDAVELVRISDIITRNPKFINRVLTARERLLFDQLGSHKRQTEFLAGRFACKEAFSKAYGTGIGKVTLRDIEILKHDNGSPYVSQSPFDGRAHVSITHTDTTAVAQIILEKK</sequence>
<keyword evidence="6 8" id="KW-0443">Lipid metabolism</keyword>
<accession>A0A430AUT4</accession>
<keyword evidence="8" id="KW-0963">Cytoplasm</keyword>
<dbReference type="NCBIfam" id="TIGR00556">
    <property type="entry name" value="pantethn_trn"/>
    <property type="match status" value="1"/>
</dbReference>
<keyword evidence="1 8" id="KW-0444">Lipid biosynthesis</keyword>
<dbReference type="HAMAP" id="MF_00101">
    <property type="entry name" value="AcpS"/>
    <property type="match status" value="1"/>
</dbReference>
<evidence type="ECO:0000256" key="3">
    <source>
        <dbReference type="ARBA" id="ARBA00022723"/>
    </source>
</evidence>
<evidence type="ECO:0000259" key="9">
    <source>
        <dbReference type="Pfam" id="PF01648"/>
    </source>
</evidence>
<proteinExistence type="inferred from homology"/>
<evidence type="ECO:0000313" key="10">
    <source>
        <dbReference type="EMBL" id="RSU11811.1"/>
    </source>
</evidence>
<comment type="function">
    <text evidence="8">Transfers the 4'-phosphopantetheine moiety from coenzyme A to a Ser of acyl-carrier-protein.</text>
</comment>
<dbReference type="InterPro" id="IPR002582">
    <property type="entry name" value="ACPS"/>
</dbReference>
<keyword evidence="3 8" id="KW-0479">Metal-binding</keyword>
<keyword evidence="5 8" id="KW-0460">Magnesium</keyword>
<comment type="cofactor">
    <cofactor evidence="8">
        <name>Mg(2+)</name>
        <dbReference type="ChEBI" id="CHEBI:18420"/>
    </cofactor>
</comment>
<name>A0A430AUT4_9ENTE</name>
<protein>
    <recommendedName>
        <fullName evidence="8">Holo-[acyl-carrier-protein] synthase</fullName>
        <shortName evidence="8">Holo-ACP synthase</shortName>
        <ecNumber evidence="8">2.7.8.7</ecNumber>
    </recommendedName>
    <alternativeName>
        <fullName evidence="8">4'-phosphopantetheinyl transferase AcpS</fullName>
    </alternativeName>
</protein>
<dbReference type="GO" id="GO:0008897">
    <property type="term" value="F:holo-[acyl-carrier-protein] synthase activity"/>
    <property type="evidence" value="ECO:0007669"/>
    <property type="project" value="UniProtKB-UniRule"/>
</dbReference>
<evidence type="ECO:0000256" key="5">
    <source>
        <dbReference type="ARBA" id="ARBA00022842"/>
    </source>
</evidence>
<comment type="similarity">
    <text evidence="8">Belongs to the P-Pant transferase superfamily. AcpS family.</text>
</comment>
<keyword evidence="11" id="KW-1185">Reference proteome</keyword>
<gene>
    <name evidence="8" type="primary">acpS</name>
    <name evidence="10" type="ORF">CBF27_07585</name>
</gene>
<evidence type="ECO:0000313" key="11">
    <source>
        <dbReference type="Proteomes" id="UP000286773"/>
    </source>
</evidence>
<dbReference type="InterPro" id="IPR004568">
    <property type="entry name" value="Ppantetheine-prot_Trfase_dom"/>
</dbReference>
<dbReference type="SUPFAM" id="SSF56214">
    <property type="entry name" value="4'-phosphopantetheinyl transferase"/>
    <property type="match status" value="1"/>
</dbReference>
<dbReference type="GO" id="GO:0005737">
    <property type="term" value="C:cytoplasm"/>
    <property type="evidence" value="ECO:0007669"/>
    <property type="project" value="UniProtKB-SubCell"/>
</dbReference>
<reference evidence="10 11" key="1">
    <citation type="submission" date="2017-05" db="EMBL/GenBank/DDBJ databases">
        <title>Vagococcus spp. assemblies.</title>
        <authorList>
            <person name="Gulvik C.A."/>
        </authorList>
    </citation>
    <scope>NUCLEOTIDE SEQUENCE [LARGE SCALE GENOMIC DNA]</scope>
    <source>
        <strain evidence="10 11">LMG 24798</strain>
    </source>
</reference>
<comment type="subcellular location">
    <subcellularLocation>
        <location evidence="8">Cytoplasm</location>
    </subcellularLocation>
</comment>
<evidence type="ECO:0000256" key="8">
    <source>
        <dbReference type="HAMAP-Rule" id="MF_00101"/>
    </source>
</evidence>
<evidence type="ECO:0000256" key="6">
    <source>
        <dbReference type="ARBA" id="ARBA00023098"/>
    </source>
</evidence>
<dbReference type="Proteomes" id="UP000286773">
    <property type="component" value="Unassembled WGS sequence"/>
</dbReference>
<keyword evidence="4 8" id="KW-0276">Fatty acid metabolism</keyword>
<dbReference type="GO" id="GO:0006633">
    <property type="term" value="P:fatty acid biosynthetic process"/>
    <property type="evidence" value="ECO:0007669"/>
    <property type="project" value="UniProtKB-UniRule"/>
</dbReference>
<feature type="binding site" evidence="8">
    <location>
        <position position="59"/>
    </location>
    <ligand>
        <name>Mg(2+)</name>
        <dbReference type="ChEBI" id="CHEBI:18420"/>
    </ligand>
</feature>
<feature type="domain" description="4'-phosphopantetheinyl transferase" evidence="9">
    <location>
        <begin position="4"/>
        <end position="105"/>
    </location>
</feature>
<dbReference type="Gene3D" id="3.90.470.20">
    <property type="entry name" value="4'-phosphopantetheinyl transferase domain"/>
    <property type="match status" value="1"/>
</dbReference>
<evidence type="ECO:0000256" key="7">
    <source>
        <dbReference type="ARBA" id="ARBA00023160"/>
    </source>
</evidence>
<dbReference type="NCBIfam" id="TIGR00516">
    <property type="entry name" value="acpS"/>
    <property type="match status" value="1"/>
</dbReference>
<organism evidence="10 11">
    <name type="scientific">Vagococcus acidifermentans</name>
    <dbReference type="NCBI Taxonomy" id="564710"/>
    <lineage>
        <taxon>Bacteria</taxon>
        <taxon>Bacillati</taxon>
        <taxon>Bacillota</taxon>
        <taxon>Bacilli</taxon>
        <taxon>Lactobacillales</taxon>
        <taxon>Enterococcaceae</taxon>
        <taxon>Vagococcus</taxon>
    </lineage>
</organism>
<evidence type="ECO:0000256" key="1">
    <source>
        <dbReference type="ARBA" id="ARBA00022516"/>
    </source>
</evidence>
<dbReference type="RefSeq" id="WP_126813755.1">
    <property type="nucleotide sequence ID" value="NZ_NGKC01000007.1"/>
</dbReference>
<dbReference type="EC" id="2.7.8.7" evidence="8"/>